<evidence type="ECO:0000256" key="7">
    <source>
        <dbReference type="ARBA" id="ARBA00022618"/>
    </source>
</evidence>
<dbReference type="PANTHER" id="PTHR47755">
    <property type="entry name" value="CELL DIVISION PROTEIN FTSX"/>
    <property type="match status" value="1"/>
</dbReference>
<dbReference type="PIRSF" id="PIRSF003097">
    <property type="entry name" value="FtsX"/>
    <property type="match status" value="1"/>
</dbReference>
<accession>A0A1J4N801</accession>
<comment type="function">
    <text evidence="1">Part of the ABC transporter FtsEX involved in cellular division.</text>
</comment>
<keyword evidence="7 12" id="KW-0132">Cell division</keyword>
<feature type="transmembrane region" description="Helical" evidence="13">
    <location>
        <begin position="221"/>
        <end position="253"/>
    </location>
</feature>
<evidence type="ECO:0000256" key="10">
    <source>
        <dbReference type="ARBA" id="ARBA00023136"/>
    </source>
</evidence>
<feature type="transmembrane region" description="Helical" evidence="13">
    <location>
        <begin position="180"/>
        <end position="200"/>
    </location>
</feature>
<evidence type="ECO:0000259" key="15">
    <source>
        <dbReference type="Pfam" id="PF18075"/>
    </source>
</evidence>
<evidence type="ECO:0000256" key="3">
    <source>
        <dbReference type="ARBA" id="ARBA00007379"/>
    </source>
</evidence>
<evidence type="ECO:0000313" key="17">
    <source>
        <dbReference type="Proteomes" id="UP000033772"/>
    </source>
</evidence>
<reference evidence="16" key="1">
    <citation type="submission" date="2016-10" db="EMBL/GenBank/DDBJ databases">
        <title>Draft Genome Sequence of Nocardioides luteus Strain BAFB, an Alkane-Degrading Bacterium Isolated from JP-7 Polluted Soil.</title>
        <authorList>
            <person name="Brown L."/>
            <person name="Ruiz O.N."/>
            <person name="Gunasekera T."/>
        </authorList>
    </citation>
    <scope>NUCLEOTIDE SEQUENCE [LARGE SCALE GENOMIC DNA]</scope>
    <source>
        <strain evidence="16">BAFB</strain>
    </source>
</reference>
<evidence type="ECO:0000256" key="12">
    <source>
        <dbReference type="PIRNR" id="PIRNR003097"/>
    </source>
</evidence>
<dbReference type="GO" id="GO:0051301">
    <property type="term" value="P:cell division"/>
    <property type="evidence" value="ECO:0007669"/>
    <property type="project" value="UniProtKB-KW"/>
</dbReference>
<comment type="caution">
    <text evidence="16">The sequence shown here is derived from an EMBL/GenBank/DDBJ whole genome shotgun (WGS) entry which is preliminary data.</text>
</comment>
<evidence type="ECO:0000313" key="16">
    <source>
        <dbReference type="EMBL" id="OIJ26609.1"/>
    </source>
</evidence>
<dbReference type="InterPro" id="IPR003838">
    <property type="entry name" value="ABC3_permease_C"/>
</dbReference>
<evidence type="ECO:0000256" key="4">
    <source>
        <dbReference type="ARBA" id="ARBA00011160"/>
    </source>
</evidence>
<evidence type="ECO:0000256" key="2">
    <source>
        <dbReference type="ARBA" id="ARBA00004651"/>
    </source>
</evidence>
<keyword evidence="8 13" id="KW-0812">Transmembrane</keyword>
<organism evidence="16 17">
    <name type="scientific">Nocardioides luteus</name>
    <dbReference type="NCBI Taxonomy" id="1844"/>
    <lineage>
        <taxon>Bacteria</taxon>
        <taxon>Bacillati</taxon>
        <taxon>Actinomycetota</taxon>
        <taxon>Actinomycetes</taxon>
        <taxon>Propionibacteriales</taxon>
        <taxon>Nocardioidaceae</taxon>
        <taxon>Nocardioides</taxon>
    </lineage>
</organism>
<evidence type="ECO:0000256" key="5">
    <source>
        <dbReference type="ARBA" id="ARBA00021907"/>
    </source>
</evidence>
<dbReference type="InterPro" id="IPR047929">
    <property type="entry name" value="FtsX_actino"/>
</dbReference>
<protein>
    <recommendedName>
        <fullName evidence="5 12">Cell division protein FtsX</fullName>
    </recommendedName>
</protein>
<dbReference type="STRING" id="1844.UG56_011610"/>
<dbReference type="NCBIfam" id="NF038346">
    <property type="entry name" value="FtsX_actino"/>
    <property type="match status" value="1"/>
</dbReference>
<dbReference type="InterPro" id="IPR040690">
    <property type="entry name" value="FtsX_ECD"/>
</dbReference>
<dbReference type="Pfam" id="PF02687">
    <property type="entry name" value="FtsX"/>
    <property type="match status" value="1"/>
</dbReference>
<keyword evidence="9 13" id="KW-1133">Transmembrane helix</keyword>
<feature type="domain" description="FtsX extracellular" evidence="15">
    <location>
        <begin position="56"/>
        <end position="160"/>
    </location>
</feature>
<dbReference type="OrthoDB" id="9812531at2"/>
<evidence type="ECO:0000256" key="6">
    <source>
        <dbReference type="ARBA" id="ARBA00022475"/>
    </source>
</evidence>
<proteinExistence type="inferred from homology"/>
<evidence type="ECO:0000256" key="13">
    <source>
        <dbReference type="SAM" id="Phobius"/>
    </source>
</evidence>
<dbReference type="AlphaFoldDB" id="A0A1J4N801"/>
<comment type="subunit">
    <text evidence="4">Forms a membrane-associated complex with FtsE.</text>
</comment>
<keyword evidence="10 12" id="KW-0472">Membrane</keyword>
<gene>
    <name evidence="16" type="ORF">UG56_011610</name>
</gene>
<dbReference type="PANTHER" id="PTHR47755:SF1">
    <property type="entry name" value="CELL DIVISION PROTEIN FTSX"/>
    <property type="match status" value="1"/>
</dbReference>
<dbReference type="GO" id="GO:0005886">
    <property type="term" value="C:plasma membrane"/>
    <property type="evidence" value="ECO:0007669"/>
    <property type="project" value="UniProtKB-SubCell"/>
</dbReference>
<evidence type="ECO:0000256" key="1">
    <source>
        <dbReference type="ARBA" id="ARBA00003552"/>
    </source>
</evidence>
<dbReference type="Proteomes" id="UP000033772">
    <property type="component" value="Unassembled WGS sequence"/>
</dbReference>
<sequence>MQLRYVFTELRQGLRRNLSMHVAVALTLLVSLTLAGVGLLLREQAQLTEEVWGDELQITFYMCNGANDRNPQCAGAVDDSQKKVITAALKDNRYVDKIEEESQEQAYKRLQALDVEGVSGPDPVVKSSDMWQSYWVTMTDPHHSAEIIEAVAGLDGIDHVGDVHEVTGPILAAVDGLQSAALVGAIVLVIAALLLVANTIRLAAFARRREIGIMRLVGASTLYIALPFLLESLVVALVGIGLSGMALAAVMYFGVEQRLSSTAVTQWVGWEEFFSSFAIVAVLGILLTLVPTLLLTRKYIKV</sequence>
<evidence type="ECO:0000256" key="9">
    <source>
        <dbReference type="ARBA" id="ARBA00022989"/>
    </source>
</evidence>
<dbReference type="EMBL" id="JZDQ02000014">
    <property type="protein sequence ID" value="OIJ26609.1"/>
    <property type="molecule type" value="Genomic_DNA"/>
</dbReference>
<comment type="similarity">
    <text evidence="3 12">Belongs to the ABC-4 integral membrane protein family. FtsX subfamily.</text>
</comment>
<evidence type="ECO:0000256" key="11">
    <source>
        <dbReference type="ARBA" id="ARBA00023306"/>
    </source>
</evidence>
<feature type="transmembrane region" description="Helical" evidence="13">
    <location>
        <begin position="273"/>
        <end position="295"/>
    </location>
</feature>
<feature type="transmembrane region" description="Helical" evidence="13">
    <location>
        <begin position="21"/>
        <end position="41"/>
    </location>
</feature>
<dbReference type="Pfam" id="PF18075">
    <property type="entry name" value="FtsX_ECD"/>
    <property type="match status" value="1"/>
</dbReference>
<dbReference type="Gene3D" id="3.30.70.3040">
    <property type="match status" value="1"/>
</dbReference>
<feature type="domain" description="ABC3 transporter permease C-terminal" evidence="14">
    <location>
        <begin position="184"/>
        <end position="300"/>
    </location>
</feature>
<keyword evidence="11 12" id="KW-0131">Cell cycle</keyword>
<keyword evidence="17" id="KW-1185">Reference proteome</keyword>
<keyword evidence="6 12" id="KW-1003">Cell membrane</keyword>
<evidence type="ECO:0000256" key="8">
    <source>
        <dbReference type="ARBA" id="ARBA00022692"/>
    </source>
</evidence>
<dbReference type="RefSeq" id="WP_045548284.1">
    <property type="nucleotide sequence ID" value="NZ_JZDQ02000014.1"/>
</dbReference>
<evidence type="ECO:0000259" key="14">
    <source>
        <dbReference type="Pfam" id="PF02687"/>
    </source>
</evidence>
<comment type="subcellular location">
    <subcellularLocation>
        <location evidence="2">Cell membrane</location>
        <topology evidence="2">Multi-pass membrane protein</topology>
    </subcellularLocation>
</comment>
<name>A0A1J4N801_9ACTN</name>
<dbReference type="InterPro" id="IPR004513">
    <property type="entry name" value="FtsX"/>
</dbReference>